<evidence type="ECO:0000313" key="3">
    <source>
        <dbReference type="Proteomes" id="UP001589575"/>
    </source>
</evidence>
<feature type="region of interest" description="Disordered" evidence="1">
    <location>
        <begin position="66"/>
        <end position="88"/>
    </location>
</feature>
<accession>A0ABV5G452</accession>
<organism evidence="2 3">
    <name type="scientific">Citricoccus parietis</name>
    <dbReference type="NCBI Taxonomy" id="592307"/>
    <lineage>
        <taxon>Bacteria</taxon>
        <taxon>Bacillati</taxon>
        <taxon>Actinomycetota</taxon>
        <taxon>Actinomycetes</taxon>
        <taxon>Micrococcales</taxon>
        <taxon>Micrococcaceae</taxon>
        <taxon>Citricoccus</taxon>
    </lineage>
</organism>
<reference evidence="2 3" key="1">
    <citation type="submission" date="2024-09" db="EMBL/GenBank/DDBJ databases">
        <authorList>
            <person name="Sun Q."/>
            <person name="Mori K."/>
        </authorList>
    </citation>
    <scope>NUCLEOTIDE SEQUENCE [LARGE SCALE GENOMIC DNA]</scope>
    <source>
        <strain evidence="2 3">CCM 7609</strain>
    </source>
</reference>
<name>A0ABV5G452_9MICC</name>
<gene>
    <name evidence="2" type="ORF">ACFFX0_20405</name>
</gene>
<evidence type="ECO:0000256" key="1">
    <source>
        <dbReference type="SAM" id="MobiDB-lite"/>
    </source>
</evidence>
<evidence type="ECO:0000313" key="2">
    <source>
        <dbReference type="EMBL" id="MFB9073429.1"/>
    </source>
</evidence>
<comment type="caution">
    <text evidence="2">The sequence shown here is derived from an EMBL/GenBank/DDBJ whole genome shotgun (WGS) entry which is preliminary data.</text>
</comment>
<sequence length="107" mass="11894">MVRTQRFRPMMMPITTPGTAPMTKPMESRRTLIQVASKSSPVEIISAALRAIVVGAGKNCGLMRPNREAISQRTRRPRGVTMAAIRSPPTFFHTDLRRRAMDRSGGD</sequence>
<dbReference type="Proteomes" id="UP001589575">
    <property type="component" value="Unassembled WGS sequence"/>
</dbReference>
<protein>
    <submittedName>
        <fullName evidence="2">Uncharacterized protein</fullName>
    </submittedName>
</protein>
<proteinExistence type="predicted"/>
<feature type="region of interest" description="Disordered" evidence="1">
    <location>
        <begin position="1"/>
        <end position="25"/>
    </location>
</feature>
<dbReference type="EMBL" id="JBHMFI010000001">
    <property type="protein sequence ID" value="MFB9073429.1"/>
    <property type="molecule type" value="Genomic_DNA"/>
</dbReference>
<keyword evidence="3" id="KW-1185">Reference proteome</keyword>